<keyword evidence="3" id="KW-1185">Reference proteome</keyword>
<feature type="region of interest" description="Disordered" evidence="1">
    <location>
        <begin position="223"/>
        <end position="253"/>
    </location>
</feature>
<protein>
    <submittedName>
        <fullName evidence="2">Uncharacterized protein</fullName>
    </submittedName>
</protein>
<accession>A0A8R2R0A5</accession>
<dbReference type="AlphaFoldDB" id="A0A8R2R0A5"/>
<reference evidence="2" key="2">
    <citation type="submission" date="2022-06" db="UniProtKB">
        <authorList>
            <consortium name="EnsemblMetazoa"/>
        </authorList>
    </citation>
    <scope>IDENTIFICATION</scope>
    <source>
        <strain evidence="2">p50T (Dazao)</strain>
    </source>
</reference>
<evidence type="ECO:0000313" key="3">
    <source>
        <dbReference type="Proteomes" id="UP000005204"/>
    </source>
</evidence>
<evidence type="ECO:0000313" key="2">
    <source>
        <dbReference type="EnsemblMetazoa" id="XP_037873461.1"/>
    </source>
</evidence>
<proteinExistence type="predicted"/>
<sequence>MDIYSKLFAQLEDLSTTLNLRMAQHEEDLKNAATTDLPHKTIASLSREFAEFKSFVCNALSALKTQIELLTLGLDRHEMMSRRKVLLLHGVNNNKDPSATVLDILKGPMKLSHIISTDIVTCHHLGANKSKPRPVLIRFKCHSHRSEVWKNKVLLKGSGLTLSEFLTKSRHDAFLGARKHFGLKQCWTSEGKIVIQLSDKTRRKIETVAELRLLINQYPVAPAPSDESVEAVKTTKSQVKNTSDKRIRKPPKQ</sequence>
<dbReference type="EnsemblMetazoa" id="XM_038017533.1">
    <property type="protein sequence ID" value="XP_037873461.1"/>
    <property type="gene ID" value="LOC119629952"/>
</dbReference>
<evidence type="ECO:0000256" key="1">
    <source>
        <dbReference type="SAM" id="MobiDB-lite"/>
    </source>
</evidence>
<organism evidence="2 3">
    <name type="scientific">Bombyx mori</name>
    <name type="common">Silk moth</name>
    <dbReference type="NCBI Taxonomy" id="7091"/>
    <lineage>
        <taxon>Eukaryota</taxon>
        <taxon>Metazoa</taxon>
        <taxon>Ecdysozoa</taxon>
        <taxon>Arthropoda</taxon>
        <taxon>Hexapoda</taxon>
        <taxon>Insecta</taxon>
        <taxon>Pterygota</taxon>
        <taxon>Neoptera</taxon>
        <taxon>Endopterygota</taxon>
        <taxon>Lepidoptera</taxon>
        <taxon>Glossata</taxon>
        <taxon>Ditrysia</taxon>
        <taxon>Bombycoidea</taxon>
        <taxon>Bombycidae</taxon>
        <taxon>Bombycinae</taxon>
        <taxon>Bombyx</taxon>
    </lineage>
</organism>
<dbReference type="Proteomes" id="UP000005204">
    <property type="component" value="Unassembled WGS sequence"/>
</dbReference>
<reference evidence="3" key="1">
    <citation type="journal article" date="2008" name="Insect Biochem. Mol. Biol.">
        <title>The genome of a lepidopteran model insect, the silkworm Bombyx mori.</title>
        <authorList>
            <consortium name="International Silkworm Genome Consortium"/>
        </authorList>
    </citation>
    <scope>NUCLEOTIDE SEQUENCE [LARGE SCALE GENOMIC DNA]</scope>
    <source>
        <strain evidence="3">p50T</strain>
    </source>
</reference>
<name>A0A8R2R0A5_BOMMO</name>